<keyword evidence="10 13" id="KW-0648">Protein biosynthesis</keyword>
<dbReference type="InterPro" id="IPR032678">
    <property type="entry name" value="tRNA-synt_1_cat_dom"/>
</dbReference>
<dbReference type="InterPro" id="IPR015803">
    <property type="entry name" value="Cys-tRNA-ligase"/>
</dbReference>
<dbReference type="Gene3D" id="1.20.120.1910">
    <property type="entry name" value="Cysteine-tRNA ligase, C-terminal anti-codon recognition domain"/>
    <property type="match status" value="1"/>
</dbReference>
<feature type="binding site" evidence="13">
    <location>
        <position position="247"/>
    </location>
    <ligand>
        <name>Zn(2+)</name>
        <dbReference type="ChEBI" id="CHEBI:29105"/>
    </ligand>
</feature>
<dbReference type="PANTHER" id="PTHR10890">
    <property type="entry name" value="CYSTEINYL-TRNA SYNTHETASE"/>
    <property type="match status" value="1"/>
</dbReference>
<comment type="caution">
    <text evidence="15">The sequence shown here is derived from an EMBL/GenBank/DDBJ whole genome shotgun (WGS) entry which is preliminary data.</text>
</comment>
<feature type="short sequence motif" description="'HIGH' region" evidence="13">
    <location>
        <begin position="31"/>
        <end position="41"/>
    </location>
</feature>
<dbReference type="Proteomes" id="UP000177197">
    <property type="component" value="Unassembled WGS sequence"/>
</dbReference>
<evidence type="ECO:0000256" key="4">
    <source>
        <dbReference type="ARBA" id="ARBA00022490"/>
    </source>
</evidence>
<sequence>MPLKLYNHLTKKIETFKPIKSKIVGLYTCGPTVYNFAHIGNLRTYVFEDILRRTLEYNGYKINHVMNITDVEDKIIRNAGKAKKTIFEFVKPYESAFYNDLKKLNIEPATEYPKATAHIKEMVAIIKKLLDKKLAYKADGSIYFDISKFKKYGRLSGLKSRELKVGALGRPAGLARVDVDEYAKGDAEDFVLWKAANPGEPSWPAPFGAGRPGWHIECSAMSMKYLGPTFDIHGGAVDLIFPHHENEIAQSEGATGKPFVKYFVEGEHLLVDGEKMSKSLGNVYTLRDIEAKGFNPLAFRYLILTANYRSKLNFTWSSLTAAQNALENLRKAVLSFKKPARPSDSNPRLAGELEKKFTGFVNDDLDTPKALAVLWEVIKSAWLDGGTKYGLIMDFDKVLRLNLSKIKIEKIKTTNGVSKLVEEREKYRKEKNFAKADEVRKKIEKLGWLIEDTSGGPKLKRK</sequence>
<evidence type="ECO:0000256" key="11">
    <source>
        <dbReference type="ARBA" id="ARBA00023146"/>
    </source>
</evidence>
<dbReference type="GO" id="GO:0008270">
    <property type="term" value="F:zinc ion binding"/>
    <property type="evidence" value="ECO:0007669"/>
    <property type="project" value="UniProtKB-UniRule"/>
</dbReference>
<accession>A0A1F5C9S0</accession>
<protein>
    <recommendedName>
        <fullName evidence="13">Cysteine--tRNA ligase</fullName>
        <ecNumber evidence="13">6.1.1.16</ecNumber>
    </recommendedName>
    <alternativeName>
        <fullName evidence="13">Cysteinyl-tRNA synthetase</fullName>
        <shortName evidence="13">CysRS</shortName>
    </alternativeName>
</protein>
<evidence type="ECO:0000256" key="9">
    <source>
        <dbReference type="ARBA" id="ARBA00022840"/>
    </source>
</evidence>
<evidence type="ECO:0000256" key="2">
    <source>
        <dbReference type="ARBA" id="ARBA00005594"/>
    </source>
</evidence>
<evidence type="ECO:0000256" key="3">
    <source>
        <dbReference type="ARBA" id="ARBA00011245"/>
    </source>
</evidence>
<dbReference type="GO" id="GO:0005524">
    <property type="term" value="F:ATP binding"/>
    <property type="evidence" value="ECO:0007669"/>
    <property type="project" value="UniProtKB-UniRule"/>
</dbReference>
<dbReference type="CDD" id="cd00672">
    <property type="entry name" value="CysRS_core"/>
    <property type="match status" value="1"/>
</dbReference>
<name>A0A1F5C9S0_9BACT</name>
<dbReference type="Pfam" id="PF01406">
    <property type="entry name" value="tRNA-synt_1e"/>
    <property type="match status" value="1"/>
</dbReference>
<dbReference type="InterPro" id="IPR014729">
    <property type="entry name" value="Rossmann-like_a/b/a_fold"/>
</dbReference>
<keyword evidence="8 13" id="KW-0862">Zinc</keyword>
<dbReference type="AlphaFoldDB" id="A0A1F5C9S0"/>
<reference evidence="15 16" key="1">
    <citation type="journal article" date="2016" name="Nat. Commun.">
        <title>Thousands of microbial genomes shed light on interconnected biogeochemical processes in an aquifer system.</title>
        <authorList>
            <person name="Anantharaman K."/>
            <person name="Brown C.T."/>
            <person name="Hug L.A."/>
            <person name="Sharon I."/>
            <person name="Castelle C.J."/>
            <person name="Probst A.J."/>
            <person name="Thomas B.C."/>
            <person name="Singh A."/>
            <person name="Wilkins M.J."/>
            <person name="Karaoz U."/>
            <person name="Brodie E.L."/>
            <person name="Williams K.H."/>
            <person name="Hubbard S.S."/>
            <person name="Banfield J.F."/>
        </authorList>
    </citation>
    <scope>NUCLEOTIDE SEQUENCE [LARGE SCALE GENOMIC DNA]</scope>
</reference>
<dbReference type="GO" id="GO:0005829">
    <property type="term" value="C:cytosol"/>
    <property type="evidence" value="ECO:0007669"/>
    <property type="project" value="TreeGrafter"/>
</dbReference>
<evidence type="ECO:0000256" key="13">
    <source>
        <dbReference type="HAMAP-Rule" id="MF_00041"/>
    </source>
</evidence>
<evidence type="ECO:0000256" key="7">
    <source>
        <dbReference type="ARBA" id="ARBA00022741"/>
    </source>
</evidence>
<dbReference type="NCBIfam" id="TIGR00435">
    <property type="entry name" value="cysS"/>
    <property type="match status" value="1"/>
</dbReference>
<feature type="domain" description="tRNA synthetases class I catalytic" evidence="14">
    <location>
        <begin position="16"/>
        <end position="323"/>
    </location>
</feature>
<evidence type="ECO:0000313" key="16">
    <source>
        <dbReference type="Proteomes" id="UP000177197"/>
    </source>
</evidence>
<feature type="short sequence motif" description="'KMSKS' region" evidence="13">
    <location>
        <begin position="275"/>
        <end position="279"/>
    </location>
</feature>
<comment type="similarity">
    <text evidence="2 13">Belongs to the class-I aminoacyl-tRNA synthetase family.</text>
</comment>
<dbReference type="EMBL" id="MEYV01000022">
    <property type="protein sequence ID" value="OGD39604.1"/>
    <property type="molecule type" value="Genomic_DNA"/>
</dbReference>
<evidence type="ECO:0000256" key="1">
    <source>
        <dbReference type="ARBA" id="ARBA00004496"/>
    </source>
</evidence>
<keyword evidence="4 13" id="KW-0963">Cytoplasm</keyword>
<feature type="binding site" evidence="13">
    <location>
        <position position="218"/>
    </location>
    <ligand>
        <name>Zn(2+)</name>
        <dbReference type="ChEBI" id="CHEBI:29105"/>
    </ligand>
</feature>
<evidence type="ECO:0000313" key="15">
    <source>
        <dbReference type="EMBL" id="OGD39604.1"/>
    </source>
</evidence>
<dbReference type="InterPro" id="IPR009080">
    <property type="entry name" value="tRNAsynth_Ia_anticodon-bd"/>
</dbReference>
<comment type="subcellular location">
    <subcellularLocation>
        <location evidence="1 13">Cytoplasm</location>
    </subcellularLocation>
</comment>
<feature type="binding site" evidence="13">
    <location>
        <position position="278"/>
    </location>
    <ligand>
        <name>ATP</name>
        <dbReference type="ChEBI" id="CHEBI:30616"/>
    </ligand>
</feature>
<keyword evidence="6 13" id="KW-0479">Metal-binding</keyword>
<evidence type="ECO:0000259" key="14">
    <source>
        <dbReference type="Pfam" id="PF01406"/>
    </source>
</evidence>
<keyword evidence="9 13" id="KW-0067">ATP-binding</keyword>
<evidence type="ECO:0000256" key="8">
    <source>
        <dbReference type="ARBA" id="ARBA00022833"/>
    </source>
</evidence>
<comment type="subunit">
    <text evidence="3 13">Monomer.</text>
</comment>
<gene>
    <name evidence="13" type="primary">cysS</name>
    <name evidence="15" type="ORF">A3I30_03835</name>
</gene>
<feature type="binding site" evidence="13">
    <location>
        <position position="243"/>
    </location>
    <ligand>
        <name>Zn(2+)</name>
        <dbReference type="ChEBI" id="CHEBI:29105"/>
    </ligand>
</feature>
<evidence type="ECO:0000256" key="10">
    <source>
        <dbReference type="ARBA" id="ARBA00022917"/>
    </source>
</evidence>
<keyword evidence="7 13" id="KW-0547">Nucleotide-binding</keyword>
<dbReference type="Gene3D" id="3.40.50.620">
    <property type="entry name" value="HUPs"/>
    <property type="match status" value="1"/>
</dbReference>
<dbReference type="HAMAP" id="MF_00041">
    <property type="entry name" value="Cys_tRNA_synth"/>
    <property type="match status" value="1"/>
</dbReference>
<dbReference type="SUPFAM" id="SSF52374">
    <property type="entry name" value="Nucleotidylyl transferase"/>
    <property type="match status" value="1"/>
</dbReference>
<evidence type="ECO:0000256" key="12">
    <source>
        <dbReference type="ARBA" id="ARBA00047398"/>
    </source>
</evidence>
<keyword evidence="5 13" id="KW-0436">Ligase</keyword>
<dbReference type="FunFam" id="3.40.50.620:FF:000130">
    <property type="entry name" value="Cysteine--tRNA ligase"/>
    <property type="match status" value="1"/>
</dbReference>
<comment type="cofactor">
    <cofactor evidence="13">
        <name>Zn(2+)</name>
        <dbReference type="ChEBI" id="CHEBI:29105"/>
    </cofactor>
    <text evidence="13">Binds 1 zinc ion per subunit.</text>
</comment>
<dbReference type="GO" id="GO:0004817">
    <property type="term" value="F:cysteine-tRNA ligase activity"/>
    <property type="evidence" value="ECO:0007669"/>
    <property type="project" value="UniProtKB-UniRule"/>
</dbReference>
<dbReference type="SUPFAM" id="SSF47323">
    <property type="entry name" value="Anticodon-binding domain of a subclass of class I aminoacyl-tRNA synthetases"/>
    <property type="match status" value="1"/>
</dbReference>
<organism evidence="15 16">
    <name type="scientific">Candidatus Azambacteria bacterium RIFCSPLOWO2_02_FULL_44_14</name>
    <dbReference type="NCBI Taxonomy" id="1797306"/>
    <lineage>
        <taxon>Bacteria</taxon>
        <taxon>Candidatus Azamiibacteriota</taxon>
    </lineage>
</organism>
<evidence type="ECO:0000256" key="5">
    <source>
        <dbReference type="ARBA" id="ARBA00022598"/>
    </source>
</evidence>
<dbReference type="GO" id="GO:0006423">
    <property type="term" value="P:cysteinyl-tRNA aminoacylation"/>
    <property type="evidence" value="ECO:0007669"/>
    <property type="project" value="UniProtKB-UniRule"/>
</dbReference>
<comment type="catalytic activity">
    <reaction evidence="12 13">
        <text>tRNA(Cys) + L-cysteine + ATP = L-cysteinyl-tRNA(Cys) + AMP + diphosphate</text>
        <dbReference type="Rhea" id="RHEA:17773"/>
        <dbReference type="Rhea" id="RHEA-COMP:9661"/>
        <dbReference type="Rhea" id="RHEA-COMP:9679"/>
        <dbReference type="ChEBI" id="CHEBI:30616"/>
        <dbReference type="ChEBI" id="CHEBI:33019"/>
        <dbReference type="ChEBI" id="CHEBI:35235"/>
        <dbReference type="ChEBI" id="CHEBI:78442"/>
        <dbReference type="ChEBI" id="CHEBI:78517"/>
        <dbReference type="ChEBI" id="CHEBI:456215"/>
        <dbReference type="EC" id="6.1.1.16"/>
    </reaction>
</comment>
<dbReference type="PANTHER" id="PTHR10890:SF3">
    <property type="entry name" value="CYSTEINE--TRNA LIGASE, CYTOPLASMIC"/>
    <property type="match status" value="1"/>
</dbReference>
<dbReference type="EC" id="6.1.1.16" evidence="13"/>
<dbReference type="PRINTS" id="PR00983">
    <property type="entry name" value="TRNASYNTHCYS"/>
</dbReference>
<keyword evidence="11 13" id="KW-0030">Aminoacyl-tRNA synthetase</keyword>
<proteinExistence type="inferred from homology"/>
<feature type="binding site" evidence="13">
    <location>
        <position position="29"/>
    </location>
    <ligand>
        <name>Zn(2+)</name>
        <dbReference type="ChEBI" id="CHEBI:29105"/>
    </ligand>
</feature>
<evidence type="ECO:0000256" key="6">
    <source>
        <dbReference type="ARBA" id="ARBA00022723"/>
    </source>
</evidence>
<dbReference type="InterPro" id="IPR024909">
    <property type="entry name" value="Cys-tRNA/MSH_ligase"/>
</dbReference>